<evidence type="ECO:0008006" key="4">
    <source>
        <dbReference type="Google" id="ProtNLM"/>
    </source>
</evidence>
<feature type="compositionally biased region" description="Basic and acidic residues" evidence="1">
    <location>
        <begin position="32"/>
        <end position="60"/>
    </location>
</feature>
<accession>A0A6M3K755</accession>
<dbReference type="AlphaFoldDB" id="A0A6M3K755"/>
<evidence type="ECO:0000313" key="2">
    <source>
        <dbReference type="EMBL" id="QJA56544.1"/>
    </source>
</evidence>
<dbReference type="EMBL" id="MT141225">
    <property type="protein sequence ID" value="QJA56544.1"/>
    <property type="molecule type" value="Genomic_DNA"/>
</dbReference>
<reference evidence="3" key="1">
    <citation type="submission" date="2020-03" db="EMBL/GenBank/DDBJ databases">
        <title>The deep terrestrial virosphere.</title>
        <authorList>
            <person name="Holmfeldt K."/>
            <person name="Nilsson E."/>
            <person name="Simone D."/>
            <person name="Lopez-Fernandez M."/>
            <person name="Wu X."/>
            <person name="de Brujin I."/>
            <person name="Lundin D."/>
            <person name="Andersson A."/>
            <person name="Bertilsson S."/>
            <person name="Dopson M."/>
        </authorList>
    </citation>
    <scope>NUCLEOTIDE SEQUENCE</scope>
    <source>
        <strain evidence="3">MM415A01270</strain>
        <strain evidence="2">MM415B01828</strain>
    </source>
</reference>
<evidence type="ECO:0000256" key="1">
    <source>
        <dbReference type="SAM" id="MobiDB-lite"/>
    </source>
</evidence>
<feature type="compositionally biased region" description="Basic and acidic residues" evidence="1">
    <location>
        <begin position="83"/>
        <end position="95"/>
    </location>
</feature>
<sequence>MPEPVIEEVQDSEYTAEELEALGETPETPAGEGDKEVGDKTAEPSEAADKETKDETKETQGETETPAEKLIPQSQVESMMQERLTRHDRELQQRNQQLEERIKALEVPAQPAGPGGAPLPVEKQDLGQLMNDPSWAGWTMEKLKEGGYEDHYHDVRAALIARTQFETWRSQETQRQQETEKTKAFDQEIQTFKTAEPTYFDEVGRPNEKFKELYEWGATNGVYNLQSAFKLKNMESILEKTKKDAVSEYIKTANSGDSVPRAKGGEGGPNLDGDVGGMTDEQLQEAYVNCTDPKRETMIEEKMQLRGLM</sequence>
<feature type="region of interest" description="Disordered" evidence="1">
    <location>
        <begin position="1"/>
        <end position="95"/>
    </location>
</feature>
<dbReference type="EMBL" id="MT142291">
    <property type="protein sequence ID" value="QJA77597.1"/>
    <property type="molecule type" value="Genomic_DNA"/>
</dbReference>
<feature type="compositionally biased region" description="Acidic residues" evidence="1">
    <location>
        <begin position="1"/>
        <end position="21"/>
    </location>
</feature>
<gene>
    <name evidence="3" type="ORF">MM415A01270_0010</name>
    <name evidence="2" type="ORF">MM415B01828_0010</name>
</gene>
<evidence type="ECO:0000313" key="3">
    <source>
        <dbReference type="EMBL" id="QJA77597.1"/>
    </source>
</evidence>
<name>A0A6M3K755_9ZZZZ</name>
<protein>
    <recommendedName>
        <fullName evidence="4">Capsid assembly protein</fullName>
    </recommendedName>
</protein>
<organism evidence="3">
    <name type="scientific">viral metagenome</name>
    <dbReference type="NCBI Taxonomy" id="1070528"/>
    <lineage>
        <taxon>unclassified sequences</taxon>
        <taxon>metagenomes</taxon>
        <taxon>organismal metagenomes</taxon>
    </lineage>
</organism>
<proteinExistence type="predicted"/>